<dbReference type="InterPro" id="IPR006195">
    <property type="entry name" value="aa-tRNA-synth_II"/>
</dbReference>
<evidence type="ECO:0000256" key="7">
    <source>
        <dbReference type="HAMAP-Rule" id="MF_00534"/>
    </source>
</evidence>
<keyword evidence="5 7" id="KW-0648">Protein biosynthesis</keyword>
<dbReference type="PANTHER" id="PTHR22594:SF34">
    <property type="entry name" value="ASPARAGINE--TRNA LIGASE, MITOCHONDRIAL-RELATED"/>
    <property type="match status" value="1"/>
</dbReference>
<keyword evidence="7" id="KW-0963">Cytoplasm</keyword>
<accession>A0A7C5ALA5</accession>
<dbReference type="SUPFAM" id="SSF55681">
    <property type="entry name" value="Class II aaRS and biotin synthetases"/>
    <property type="match status" value="1"/>
</dbReference>
<gene>
    <name evidence="7" type="primary">asnS</name>
    <name evidence="9" type="ORF">ENW48_02090</name>
</gene>
<dbReference type="HAMAP" id="MF_00534">
    <property type="entry name" value="Asn_tRNA_synth"/>
    <property type="match status" value="1"/>
</dbReference>
<sequence>MSPPYWTVAALPRRVGELVTLRGWVTHLRSSGKVRFVILRDGTGLVQGVLVKGQLPEEDFAAFQELTLESSLILEGRVKAEPRAPGGYELEVTRLKPVHLAQDYPIAPKEHGVGFLMDHRHLWLRSPRQQAILKIRDEVARACRDFFHQEGFVLVDTPILTPTACEGTTTLFETNYLDRGKAYLSQSGQLYLEAAAMALGKVYCFGPTFRAEKSKTRRHLTEFWMVEAEAAFFTLEDIMQLAEALVCFVIARVLENRSGELKVLEREAGPLKAAAISPFPRLSYAEALAALKEKGLKVSWGEDFGGDEETVLSQLYERPLLLHRYPLSCKAFYMEADPEDPRLALCVDLLAPEGYGEIIGGSQRVADLDILIRRLKEHGLPQEPFEWYLDLRRYGSVPHAGFGLGLERLVAWLCGLKHVREAIPFPRLLDRLYP</sequence>
<dbReference type="PANTHER" id="PTHR22594">
    <property type="entry name" value="ASPARTYL/LYSYL-TRNA SYNTHETASE"/>
    <property type="match status" value="1"/>
</dbReference>
<dbReference type="NCBIfam" id="TIGR00457">
    <property type="entry name" value="asnS"/>
    <property type="match status" value="1"/>
</dbReference>
<dbReference type="InterPro" id="IPR004365">
    <property type="entry name" value="NA-bd_OB_tRNA"/>
</dbReference>
<evidence type="ECO:0000256" key="5">
    <source>
        <dbReference type="ARBA" id="ARBA00022917"/>
    </source>
</evidence>
<dbReference type="Gene3D" id="2.40.50.140">
    <property type="entry name" value="Nucleic acid-binding proteins"/>
    <property type="match status" value="1"/>
</dbReference>
<keyword evidence="4 7" id="KW-0067">ATP-binding</keyword>
<reference evidence="9" key="1">
    <citation type="journal article" date="2020" name="mSystems">
        <title>Genome- and Community-Level Interaction Insights into Carbon Utilization and Element Cycling Functions of Hydrothermarchaeota in Hydrothermal Sediment.</title>
        <authorList>
            <person name="Zhou Z."/>
            <person name="Liu Y."/>
            <person name="Xu W."/>
            <person name="Pan J."/>
            <person name="Luo Z.H."/>
            <person name="Li M."/>
        </authorList>
    </citation>
    <scope>NUCLEOTIDE SEQUENCE [LARGE SCALE GENOMIC DNA]</scope>
    <source>
        <strain evidence="9">SpSt-853</strain>
    </source>
</reference>
<dbReference type="EMBL" id="DTKJ01000016">
    <property type="protein sequence ID" value="HGZ10993.1"/>
    <property type="molecule type" value="Genomic_DNA"/>
</dbReference>
<dbReference type="GO" id="GO:0005737">
    <property type="term" value="C:cytoplasm"/>
    <property type="evidence" value="ECO:0007669"/>
    <property type="project" value="UniProtKB-SubCell"/>
</dbReference>
<evidence type="ECO:0000256" key="2">
    <source>
        <dbReference type="ARBA" id="ARBA00022598"/>
    </source>
</evidence>
<dbReference type="AlphaFoldDB" id="A0A7C5ALA5"/>
<dbReference type="InterPro" id="IPR002312">
    <property type="entry name" value="Asp/Asn-tRNA-synth_IIb"/>
</dbReference>
<dbReference type="InterPro" id="IPR004522">
    <property type="entry name" value="Asn-tRNA-ligase"/>
</dbReference>
<feature type="domain" description="Aminoacyl-transfer RNA synthetases class-II family profile" evidence="8">
    <location>
        <begin position="133"/>
        <end position="434"/>
    </location>
</feature>
<dbReference type="Pfam" id="PF00152">
    <property type="entry name" value="tRNA-synt_2"/>
    <property type="match status" value="1"/>
</dbReference>
<proteinExistence type="inferred from homology"/>
<dbReference type="GO" id="GO:0004816">
    <property type="term" value="F:asparagine-tRNA ligase activity"/>
    <property type="evidence" value="ECO:0007669"/>
    <property type="project" value="UniProtKB-UniRule"/>
</dbReference>
<comment type="caution">
    <text evidence="9">The sequence shown here is derived from an EMBL/GenBank/DDBJ whole genome shotgun (WGS) entry which is preliminary data.</text>
</comment>
<evidence type="ECO:0000313" key="9">
    <source>
        <dbReference type="EMBL" id="HGZ10993.1"/>
    </source>
</evidence>
<dbReference type="InterPro" id="IPR012340">
    <property type="entry name" value="NA-bd_OB-fold"/>
</dbReference>
<organism evidence="9">
    <name type="scientific">Desulfobacca acetoxidans</name>
    <dbReference type="NCBI Taxonomy" id="60893"/>
    <lineage>
        <taxon>Bacteria</taxon>
        <taxon>Pseudomonadati</taxon>
        <taxon>Thermodesulfobacteriota</taxon>
        <taxon>Desulfobaccia</taxon>
        <taxon>Desulfobaccales</taxon>
        <taxon>Desulfobaccaceae</taxon>
        <taxon>Desulfobacca</taxon>
    </lineage>
</organism>
<comment type="subcellular location">
    <subcellularLocation>
        <location evidence="7">Cytoplasm</location>
    </subcellularLocation>
</comment>
<evidence type="ECO:0000256" key="3">
    <source>
        <dbReference type="ARBA" id="ARBA00022741"/>
    </source>
</evidence>
<comment type="similarity">
    <text evidence="1 7">Belongs to the class-II aminoacyl-tRNA synthetase family.</text>
</comment>
<evidence type="ECO:0000259" key="8">
    <source>
        <dbReference type="PROSITE" id="PS50862"/>
    </source>
</evidence>
<name>A0A7C5ALA5_9BACT</name>
<dbReference type="PRINTS" id="PR01042">
    <property type="entry name" value="TRNASYNTHASP"/>
</dbReference>
<dbReference type="GO" id="GO:0005524">
    <property type="term" value="F:ATP binding"/>
    <property type="evidence" value="ECO:0007669"/>
    <property type="project" value="UniProtKB-UniRule"/>
</dbReference>
<dbReference type="CDD" id="cd04323">
    <property type="entry name" value="AsnRS_cyto_like_N"/>
    <property type="match status" value="1"/>
</dbReference>
<dbReference type="Gene3D" id="3.30.930.10">
    <property type="entry name" value="Bira Bifunctional Protein, Domain 2"/>
    <property type="match status" value="1"/>
</dbReference>
<dbReference type="SUPFAM" id="SSF50249">
    <property type="entry name" value="Nucleic acid-binding proteins"/>
    <property type="match status" value="1"/>
</dbReference>
<dbReference type="NCBIfam" id="NF003037">
    <property type="entry name" value="PRK03932.1"/>
    <property type="match status" value="1"/>
</dbReference>
<dbReference type="InterPro" id="IPR004364">
    <property type="entry name" value="Aa-tRNA-synt_II"/>
</dbReference>
<dbReference type="Pfam" id="PF01336">
    <property type="entry name" value="tRNA_anti-codon"/>
    <property type="match status" value="1"/>
</dbReference>
<comment type="catalytic activity">
    <reaction evidence="7">
        <text>tRNA(Asn) + L-asparagine + ATP = L-asparaginyl-tRNA(Asn) + AMP + diphosphate + H(+)</text>
        <dbReference type="Rhea" id="RHEA:11180"/>
        <dbReference type="Rhea" id="RHEA-COMP:9659"/>
        <dbReference type="Rhea" id="RHEA-COMP:9674"/>
        <dbReference type="ChEBI" id="CHEBI:15378"/>
        <dbReference type="ChEBI" id="CHEBI:30616"/>
        <dbReference type="ChEBI" id="CHEBI:33019"/>
        <dbReference type="ChEBI" id="CHEBI:58048"/>
        <dbReference type="ChEBI" id="CHEBI:78442"/>
        <dbReference type="ChEBI" id="CHEBI:78515"/>
        <dbReference type="ChEBI" id="CHEBI:456215"/>
        <dbReference type="EC" id="6.1.1.22"/>
    </reaction>
</comment>
<dbReference type="CDD" id="cd00776">
    <property type="entry name" value="AsxRS_core"/>
    <property type="match status" value="1"/>
</dbReference>
<keyword evidence="2 7" id="KW-0436">Ligase</keyword>
<dbReference type="GO" id="GO:0003676">
    <property type="term" value="F:nucleic acid binding"/>
    <property type="evidence" value="ECO:0007669"/>
    <property type="project" value="InterPro"/>
</dbReference>
<protein>
    <recommendedName>
        <fullName evidence="7">Asparagine--tRNA ligase</fullName>
        <ecNumber evidence="7">6.1.1.22</ecNumber>
    </recommendedName>
    <alternativeName>
        <fullName evidence="7">Asparaginyl-tRNA synthetase</fullName>
        <shortName evidence="7">AsnRS</shortName>
    </alternativeName>
</protein>
<evidence type="ECO:0000256" key="6">
    <source>
        <dbReference type="ARBA" id="ARBA00023146"/>
    </source>
</evidence>
<dbReference type="PROSITE" id="PS50862">
    <property type="entry name" value="AA_TRNA_LIGASE_II"/>
    <property type="match status" value="1"/>
</dbReference>
<evidence type="ECO:0000256" key="4">
    <source>
        <dbReference type="ARBA" id="ARBA00022840"/>
    </source>
</evidence>
<dbReference type="GO" id="GO:0006421">
    <property type="term" value="P:asparaginyl-tRNA aminoacylation"/>
    <property type="evidence" value="ECO:0007669"/>
    <property type="project" value="UniProtKB-UniRule"/>
</dbReference>
<keyword evidence="6 7" id="KW-0030">Aminoacyl-tRNA synthetase</keyword>
<comment type="subunit">
    <text evidence="7">Homodimer.</text>
</comment>
<keyword evidence="3 7" id="KW-0547">Nucleotide-binding</keyword>
<evidence type="ECO:0000256" key="1">
    <source>
        <dbReference type="ARBA" id="ARBA00008226"/>
    </source>
</evidence>
<dbReference type="InterPro" id="IPR045864">
    <property type="entry name" value="aa-tRNA-synth_II/BPL/LPL"/>
</dbReference>
<dbReference type="EC" id="6.1.1.22" evidence="7"/>